<dbReference type="InterPro" id="IPR011992">
    <property type="entry name" value="EF-hand-dom_pair"/>
</dbReference>
<dbReference type="GO" id="GO:0010133">
    <property type="term" value="P:L-proline catabolic process to L-glutamate"/>
    <property type="evidence" value="ECO:0007669"/>
    <property type="project" value="TreeGrafter"/>
</dbReference>
<organism evidence="10 11">
    <name type="scientific">Coccomyxa viridis</name>
    <dbReference type="NCBI Taxonomy" id="1274662"/>
    <lineage>
        <taxon>Eukaryota</taxon>
        <taxon>Viridiplantae</taxon>
        <taxon>Chlorophyta</taxon>
        <taxon>core chlorophytes</taxon>
        <taxon>Trebouxiophyceae</taxon>
        <taxon>Trebouxiophyceae incertae sedis</taxon>
        <taxon>Coccomyxaceae</taxon>
        <taxon>Coccomyxa</taxon>
    </lineage>
</organism>
<sequence>MIALVRLAALRQQVAAAQSGLAALSASAALSWGQHGSSAPNDHFWVQLSDSLARWQHQQSSASSACARQLHAAQPAGSKPSWAKGYVASAQPELVEEDGEEPSPRRVPHGDREPFRPLQFDNPQLAFESKSTGELMRAYAVFTACQMRPLVENADMLLKWSKRIFGKTIVNRIVKHTFFHQFCAGESQEGIKPRMAELWRSGIGGILDYAAEDDVSEEAPASRSQEHSTVVARTFDYADEAKCDSHMHIFLESIAAAAQSEGQGFAAIKLTALGNPKLLERTSAGLKAIDNLFAEFDLNHDHVISHEEFNQVYSELFSDCTPERMDQLFRYLDKDNTGYIDFLSWSRRIRLQDVPLMIKNCKAPGPLYVSALSEGELRHLNNMMGRLYQLAEAATAANVRLMIDAEHSYFQPAIDHAVLELQRVFNAHRPTVFNTIQCYTKDSWDRLCLDTQRAQQEGWLYGAKLVRGAYMQLERERARQKGYPSPIWDDIQQTHDNYNRLVDKALSLVAEHKAEFMIASHNQESIEKATKLMYELDLPPQESPVYFGQLLGMADPLSFVLGANGYKAYKYVPFGEVEQVIPYLVRRAQENSSVLGGVEKEKKMVAAEVRRRLLRRPAKQEPALRSEANLGH</sequence>
<name>A0AAV1HTM2_9CHLO</name>
<comment type="similarity">
    <text evidence="1 6">Belongs to the proline oxidase family.</text>
</comment>
<evidence type="ECO:0000256" key="8">
    <source>
        <dbReference type="SAM" id="SignalP"/>
    </source>
</evidence>
<dbReference type="Gene3D" id="1.10.238.10">
    <property type="entry name" value="EF-hand"/>
    <property type="match status" value="1"/>
</dbReference>
<dbReference type="InterPro" id="IPR018247">
    <property type="entry name" value="EF_Hand_1_Ca_BS"/>
</dbReference>
<feature type="chain" id="PRO_5043942688" description="Proline dehydrogenase" evidence="8">
    <location>
        <begin position="17"/>
        <end position="632"/>
    </location>
</feature>
<dbReference type="Gene3D" id="3.20.20.220">
    <property type="match status" value="1"/>
</dbReference>
<evidence type="ECO:0000256" key="4">
    <source>
        <dbReference type="ARBA" id="ARBA00023002"/>
    </source>
</evidence>
<dbReference type="PANTHER" id="PTHR13914">
    <property type="entry name" value="PROLINE OXIDASE"/>
    <property type="match status" value="1"/>
</dbReference>
<dbReference type="InterPro" id="IPR029041">
    <property type="entry name" value="FAD-linked_oxidoreductase-like"/>
</dbReference>
<comment type="function">
    <text evidence="6">Converts proline to delta-1-pyrroline-5-carboxylate.</text>
</comment>
<dbReference type="PROSITE" id="PS50222">
    <property type="entry name" value="EF_HAND_2"/>
    <property type="match status" value="2"/>
</dbReference>
<dbReference type="SUPFAM" id="SSF47473">
    <property type="entry name" value="EF-hand"/>
    <property type="match status" value="1"/>
</dbReference>
<evidence type="ECO:0000256" key="5">
    <source>
        <dbReference type="ARBA" id="ARBA00023062"/>
    </source>
</evidence>
<dbReference type="InterPro" id="IPR002048">
    <property type="entry name" value="EF_hand_dom"/>
</dbReference>
<gene>
    <name evidence="10" type="ORF">CVIRNUC_001281</name>
</gene>
<evidence type="ECO:0000256" key="7">
    <source>
        <dbReference type="SAM" id="MobiDB-lite"/>
    </source>
</evidence>
<evidence type="ECO:0000256" key="3">
    <source>
        <dbReference type="ARBA" id="ARBA00022837"/>
    </source>
</evidence>
<reference evidence="10 11" key="1">
    <citation type="submission" date="2023-10" db="EMBL/GenBank/DDBJ databases">
        <authorList>
            <person name="Maclean D."/>
            <person name="Macfadyen A."/>
        </authorList>
    </citation>
    <scope>NUCLEOTIDE SEQUENCE [LARGE SCALE GENOMIC DNA]</scope>
</reference>
<evidence type="ECO:0000256" key="6">
    <source>
        <dbReference type="RuleBase" id="RU364054"/>
    </source>
</evidence>
<keyword evidence="5 6" id="KW-0642">Proline metabolism</keyword>
<evidence type="ECO:0000313" key="10">
    <source>
        <dbReference type="EMBL" id="CAK0740844.1"/>
    </source>
</evidence>
<dbReference type="Pfam" id="PF01619">
    <property type="entry name" value="Pro_dh"/>
    <property type="match status" value="1"/>
</dbReference>
<accession>A0AAV1HTM2</accession>
<dbReference type="Proteomes" id="UP001314263">
    <property type="component" value="Unassembled WGS sequence"/>
</dbReference>
<dbReference type="GO" id="GO:0071949">
    <property type="term" value="F:FAD binding"/>
    <property type="evidence" value="ECO:0007669"/>
    <property type="project" value="TreeGrafter"/>
</dbReference>
<dbReference type="GO" id="GO:0004657">
    <property type="term" value="F:proline dehydrogenase activity"/>
    <property type="evidence" value="ECO:0007669"/>
    <property type="project" value="UniProtKB-EC"/>
</dbReference>
<feature type="domain" description="EF-hand" evidence="9">
    <location>
        <begin position="320"/>
        <end position="355"/>
    </location>
</feature>
<dbReference type="PROSITE" id="PS00018">
    <property type="entry name" value="EF_HAND_1"/>
    <property type="match status" value="1"/>
</dbReference>
<dbReference type="GO" id="GO:0005739">
    <property type="term" value="C:mitochondrion"/>
    <property type="evidence" value="ECO:0007669"/>
    <property type="project" value="TreeGrafter"/>
</dbReference>
<keyword evidence="11" id="KW-1185">Reference proteome</keyword>
<proteinExistence type="inferred from homology"/>
<keyword evidence="3" id="KW-0106">Calcium</keyword>
<keyword evidence="6" id="KW-0285">Flavoprotein</keyword>
<dbReference type="SUPFAM" id="SSF51730">
    <property type="entry name" value="FAD-linked oxidoreductase"/>
    <property type="match status" value="1"/>
</dbReference>
<keyword evidence="6" id="KW-0274">FAD</keyword>
<feature type="compositionally biased region" description="Basic and acidic residues" evidence="7">
    <location>
        <begin position="102"/>
        <end position="115"/>
    </location>
</feature>
<evidence type="ECO:0000313" key="11">
    <source>
        <dbReference type="Proteomes" id="UP001314263"/>
    </source>
</evidence>
<feature type="signal peptide" evidence="8">
    <location>
        <begin position="1"/>
        <end position="16"/>
    </location>
</feature>
<comment type="catalytic activity">
    <reaction evidence="6">
        <text>L-proline + a quinone = (S)-1-pyrroline-5-carboxylate + a quinol + H(+)</text>
        <dbReference type="Rhea" id="RHEA:23784"/>
        <dbReference type="ChEBI" id="CHEBI:15378"/>
        <dbReference type="ChEBI" id="CHEBI:17388"/>
        <dbReference type="ChEBI" id="CHEBI:24646"/>
        <dbReference type="ChEBI" id="CHEBI:60039"/>
        <dbReference type="ChEBI" id="CHEBI:132124"/>
        <dbReference type="EC" id="1.5.5.2"/>
    </reaction>
</comment>
<dbReference type="GO" id="GO:0005509">
    <property type="term" value="F:calcium ion binding"/>
    <property type="evidence" value="ECO:0007669"/>
    <property type="project" value="InterPro"/>
</dbReference>
<keyword evidence="4 6" id="KW-0560">Oxidoreductase</keyword>
<evidence type="ECO:0000259" key="9">
    <source>
        <dbReference type="PROSITE" id="PS50222"/>
    </source>
</evidence>
<keyword evidence="8" id="KW-0732">Signal</keyword>
<evidence type="ECO:0000256" key="2">
    <source>
        <dbReference type="ARBA" id="ARBA00012695"/>
    </source>
</evidence>
<dbReference type="EC" id="1.5.5.2" evidence="2 6"/>
<evidence type="ECO:0000256" key="1">
    <source>
        <dbReference type="ARBA" id="ARBA00005869"/>
    </source>
</evidence>
<feature type="region of interest" description="Disordered" evidence="7">
    <location>
        <begin position="93"/>
        <end position="121"/>
    </location>
</feature>
<dbReference type="InterPro" id="IPR002872">
    <property type="entry name" value="Proline_DH_dom"/>
</dbReference>
<dbReference type="AlphaFoldDB" id="A0AAV1HTM2"/>
<dbReference type="InterPro" id="IPR015659">
    <property type="entry name" value="Proline_oxidase"/>
</dbReference>
<comment type="caution">
    <text evidence="10">The sequence shown here is derived from an EMBL/GenBank/DDBJ whole genome shotgun (WGS) entry which is preliminary data.</text>
</comment>
<protein>
    <recommendedName>
        <fullName evidence="2 6">Proline dehydrogenase</fullName>
        <ecNumber evidence="2 6">1.5.5.2</ecNumber>
    </recommendedName>
</protein>
<dbReference type="PANTHER" id="PTHR13914:SF0">
    <property type="entry name" value="PROLINE DEHYDROGENASE 1, MITOCHONDRIAL"/>
    <property type="match status" value="1"/>
</dbReference>
<dbReference type="EMBL" id="CAUYUE010000002">
    <property type="protein sequence ID" value="CAK0740844.1"/>
    <property type="molecule type" value="Genomic_DNA"/>
</dbReference>
<feature type="domain" description="EF-hand" evidence="9">
    <location>
        <begin position="284"/>
        <end position="319"/>
    </location>
</feature>
<comment type="cofactor">
    <cofactor evidence="6">
        <name>FAD</name>
        <dbReference type="ChEBI" id="CHEBI:57692"/>
    </cofactor>
</comment>
<dbReference type="SMART" id="SM00054">
    <property type="entry name" value="EFh"/>
    <property type="match status" value="2"/>
</dbReference>
<dbReference type="CDD" id="cd00051">
    <property type="entry name" value="EFh"/>
    <property type="match status" value="1"/>
</dbReference>